<feature type="transmembrane region" description="Helical" evidence="9">
    <location>
        <begin position="191"/>
        <end position="213"/>
    </location>
</feature>
<dbReference type="InterPro" id="IPR000276">
    <property type="entry name" value="GPCR_Rhodpsn"/>
</dbReference>
<keyword evidence="4 8" id="KW-0297">G-protein coupled receptor</keyword>
<proteinExistence type="inferred from homology"/>
<evidence type="ECO:0000259" key="10">
    <source>
        <dbReference type="PROSITE" id="PS50262"/>
    </source>
</evidence>
<dbReference type="InterPro" id="IPR017452">
    <property type="entry name" value="GPCR_Rhodpsn_7TM"/>
</dbReference>
<keyword evidence="5 9" id="KW-0472">Membrane</keyword>
<gene>
    <name evidence="11" type="ORF">OCTVUL_1B019713</name>
</gene>
<evidence type="ECO:0000256" key="1">
    <source>
        <dbReference type="ARBA" id="ARBA00004141"/>
    </source>
</evidence>
<dbReference type="PROSITE" id="PS50262">
    <property type="entry name" value="G_PROTEIN_RECEP_F1_2"/>
    <property type="match status" value="1"/>
</dbReference>
<feature type="transmembrane region" description="Helical" evidence="9">
    <location>
        <begin position="20"/>
        <end position="48"/>
    </location>
</feature>
<protein>
    <submittedName>
        <fullName evidence="11">Orexin receptor type 2-like</fullName>
    </submittedName>
</protein>
<evidence type="ECO:0000256" key="2">
    <source>
        <dbReference type="ARBA" id="ARBA00022692"/>
    </source>
</evidence>
<evidence type="ECO:0000256" key="6">
    <source>
        <dbReference type="ARBA" id="ARBA00023170"/>
    </source>
</evidence>
<dbReference type="PRINTS" id="PR00237">
    <property type="entry name" value="GPCRRHODOPSN"/>
</dbReference>
<dbReference type="Gene3D" id="1.20.1070.10">
    <property type="entry name" value="Rhodopsin 7-helix transmembrane proteins"/>
    <property type="match status" value="1"/>
</dbReference>
<name>A0AA36FIZ2_OCTVU</name>
<evidence type="ECO:0000256" key="5">
    <source>
        <dbReference type="ARBA" id="ARBA00023136"/>
    </source>
</evidence>
<dbReference type="Proteomes" id="UP001162480">
    <property type="component" value="Chromosome 25"/>
</dbReference>
<dbReference type="GO" id="GO:0005886">
    <property type="term" value="C:plasma membrane"/>
    <property type="evidence" value="ECO:0007669"/>
    <property type="project" value="TreeGrafter"/>
</dbReference>
<feature type="transmembrane region" description="Helical" evidence="9">
    <location>
        <begin position="296"/>
        <end position="315"/>
    </location>
</feature>
<dbReference type="SMART" id="SM01381">
    <property type="entry name" value="7TM_GPCR_Srsx"/>
    <property type="match status" value="1"/>
</dbReference>
<comment type="subcellular location">
    <subcellularLocation>
        <location evidence="1">Membrane</location>
        <topology evidence="1">Multi-pass membrane protein</topology>
    </subcellularLocation>
</comment>
<evidence type="ECO:0000256" key="9">
    <source>
        <dbReference type="SAM" id="Phobius"/>
    </source>
</evidence>
<reference evidence="11" key="1">
    <citation type="submission" date="2023-08" db="EMBL/GenBank/DDBJ databases">
        <authorList>
            <person name="Alioto T."/>
            <person name="Alioto T."/>
            <person name="Gomez Garrido J."/>
        </authorList>
    </citation>
    <scope>NUCLEOTIDE SEQUENCE</scope>
</reference>
<keyword evidence="6 8" id="KW-0675">Receptor</keyword>
<keyword evidence="3 9" id="KW-1133">Transmembrane helix</keyword>
<organism evidence="11 12">
    <name type="scientific">Octopus vulgaris</name>
    <name type="common">Common octopus</name>
    <dbReference type="NCBI Taxonomy" id="6645"/>
    <lineage>
        <taxon>Eukaryota</taxon>
        <taxon>Metazoa</taxon>
        <taxon>Spiralia</taxon>
        <taxon>Lophotrochozoa</taxon>
        <taxon>Mollusca</taxon>
        <taxon>Cephalopoda</taxon>
        <taxon>Coleoidea</taxon>
        <taxon>Octopodiformes</taxon>
        <taxon>Octopoda</taxon>
        <taxon>Incirrata</taxon>
        <taxon>Octopodidae</taxon>
        <taxon>Octopus</taxon>
    </lineage>
</organism>
<keyword evidence="12" id="KW-1185">Reference proteome</keyword>
<feature type="domain" description="G-protein coupled receptors family 1 profile" evidence="10">
    <location>
        <begin position="41"/>
        <end position="312"/>
    </location>
</feature>
<feature type="transmembrane region" description="Helical" evidence="9">
    <location>
        <begin position="141"/>
        <end position="162"/>
    </location>
</feature>
<comment type="similarity">
    <text evidence="8">Belongs to the G-protein coupled receptor 1 family.</text>
</comment>
<evidence type="ECO:0000256" key="4">
    <source>
        <dbReference type="ARBA" id="ARBA00023040"/>
    </source>
</evidence>
<dbReference type="EMBL" id="OX597838">
    <property type="protein sequence ID" value="CAI9740781.1"/>
    <property type="molecule type" value="Genomic_DNA"/>
</dbReference>
<dbReference type="AlphaFoldDB" id="A0AA36FIZ2"/>
<feature type="transmembrane region" description="Helical" evidence="9">
    <location>
        <begin position="98"/>
        <end position="120"/>
    </location>
</feature>
<dbReference type="PROSITE" id="PS00237">
    <property type="entry name" value="G_PROTEIN_RECEP_F1_1"/>
    <property type="match status" value="1"/>
</dbReference>
<evidence type="ECO:0000256" key="3">
    <source>
        <dbReference type="ARBA" id="ARBA00022989"/>
    </source>
</evidence>
<feature type="transmembrane region" description="Helical" evidence="9">
    <location>
        <begin position="60"/>
        <end position="78"/>
    </location>
</feature>
<keyword evidence="7 8" id="KW-0807">Transducer</keyword>
<accession>A0AA36FIZ2</accession>
<dbReference type="CDD" id="cd00637">
    <property type="entry name" value="7tm_classA_rhodopsin-like"/>
    <property type="match status" value="1"/>
</dbReference>
<dbReference type="PANTHER" id="PTHR45695">
    <property type="entry name" value="LEUCOKININ RECEPTOR-RELATED"/>
    <property type="match status" value="1"/>
</dbReference>
<evidence type="ECO:0000256" key="7">
    <source>
        <dbReference type="ARBA" id="ARBA00023224"/>
    </source>
</evidence>
<dbReference type="PANTHER" id="PTHR45695:SF15">
    <property type="entry name" value="OPSIN RH2"/>
    <property type="match status" value="1"/>
</dbReference>
<feature type="transmembrane region" description="Helical" evidence="9">
    <location>
        <begin position="254"/>
        <end position="276"/>
    </location>
</feature>
<sequence>MKMAASVPVNMSLQELNDDRFLVGIPAVIYIGILMFIGTIGNIIVCYIFCFRMRKTTTNCFIITLGIFDLLCCSIGMPTEFLDLRYPYMFPSGLLCKMLRFITFLTNGASSLILLVISIDRYRRVCHPLKVQISPKMARKISALMTIIAAILTWPTVVIYGIRTTPTPVPSINGSDCSVADNMKSTIYPSLYYFIILGIILMSFVFMLTNYTLIWRQVWRRSHGQIPGENTAHEDPNQSNRRLTKSRAMGKTNLTVFLVTLLFILSFMPGLSVRIIESIKKFSKSTHPTISSIKKLVLRSYFLSNALNPVIYGFFNDSFRNEVRFLIGKVKKVCCGKEDTKLPSVTNSVNMSGRIS</sequence>
<dbReference type="SUPFAM" id="SSF81321">
    <property type="entry name" value="Family A G protein-coupled receptor-like"/>
    <property type="match status" value="1"/>
</dbReference>
<evidence type="ECO:0000313" key="12">
    <source>
        <dbReference type="Proteomes" id="UP001162480"/>
    </source>
</evidence>
<dbReference type="GO" id="GO:0004930">
    <property type="term" value="F:G protein-coupled receptor activity"/>
    <property type="evidence" value="ECO:0007669"/>
    <property type="project" value="UniProtKB-KW"/>
</dbReference>
<dbReference type="Pfam" id="PF00001">
    <property type="entry name" value="7tm_1"/>
    <property type="match status" value="1"/>
</dbReference>
<evidence type="ECO:0000313" key="11">
    <source>
        <dbReference type="EMBL" id="CAI9740781.1"/>
    </source>
</evidence>
<keyword evidence="2 8" id="KW-0812">Transmembrane</keyword>
<evidence type="ECO:0000256" key="8">
    <source>
        <dbReference type="RuleBase" id="RU000688"/>
    </source>
</evidence>